<feature type="region of interest" description="Disordered" evidence="4">
    <location>
        <begin position="1338"/>
        <end position="1404"/>
    </location>
</feature>
<feature type="compositionally biased region" description="Polar residues" evidence="4">
    <location>
        <begin position="1490"/>
        <end position="1522"/>
    </location>
</feature>
<feature type="region of interest" description="Disordered" evidence="4">
    <location>
        <begin position="1560"/>
        <end position="1676"/>
    </location>
</feature>
<feature type="compositionally biased region" description="Basic and acidic residues" evidence="4">
    <location>
        <begin position="289"/>
        <end position="302"/>
    </location>
</feature>
<accession>A0AAN9AB00</accession>
<dbReference type="SUPFAM" id="SSF48403">
    <property type="entry name" value="Ankyrin repeat"/>
    <property type="match status" value="1"/>
</dbReference>
<dbReference type="SMART" id="SM00248">
    <property type="entry name" value="ANK"/>
    <property type="match status" value="2"/>
</dbReference>
<feature type="region of interest" description="Disordered" evidence="4">
    <location>
        <begin position="143"/>
        <end position="178"/>
    </location>
</feature>
<feature type="compositionally biased region" description="Acidic residues" evidence="4">
    <location>
        <begin position="627"/>
        <end position="670"/>
    </location>
</feature>
<feature type="compositionally biased region" description="Acidic residues" evidence="4">
    <location>
        <begin position="152"/>
        <end position="178"/>
    </location>
</feature>
<feature type="region of interest" description="Disordered" evidence="4">
    <location>
        <begin position="250"/>
        <end position="302"/>
    </location>
</feature>
<dbReference type="PROSITE" id="PS50297">
    <property type="entry name" value="ANK_REP_REGION"/>
    <property type="match status" value="1"/>
</dbReference>
<dbReference type="Pfam" id="PF12796">
    <property type="entry name" value="Ank_2"/>
    <property type="match status" value="1"/>
</dbReference>
<feature type="compositionally biased region" description="Polar residues" evidence="4">
    <location>
        <begin position="1530"/>
        <end position="1545"/>
    </location>
</feature>
<feature type="region of interest" description="Disordered" evidence="4">
    <location>
        <begin position="1432"/>
        <end position="1454"/>
    </location>
</feature>
<dbReference type="InterPro" id="IPR036770">
    <property type="entry name" value="Ankyrin_rpt-contain_sf"/>
</dbReference>
<comment type="caution">
    <text evidence="5">The sequence shown here is derived from an EMBL/GenBank/DDBJ whole genome shotgun (WGS) entry which is preliminary data.</text>
</comment>
<feature type="compositionally biased region" description="Basic and acidic residues" evidence="4">
    <location>
        <begin position="1643"/>
        <end position="1657"/>
    </location>
</feature>
<feature type="compositionally biased region" description="Basic and acidic residues" evidence="4">
    <location>
        <begin position="749"/>
        <end position="760"/>
    </location>
</feature>
<feature type="region of interest" description="Disordered" evidence="4">
    <location>
        <begin position="699"/>
        <end position="718"/>
    </location>
</feature>
<feature type="compositionally biased region" description="Acidic residues" evidence="4">
    <location>
        <begin position="253"/>
        <end position="265"/>
    </location>
</feature>
<reference evidence="5 6" key="1">
    <citation type="submission" date="2023-11" db="EMBL/GenBank/DDBJ databases">
        <title>Halocaridina rubra genome assembly.</title>
        <authorList>
            <person name="Smith C."/>
        </authorList>
    </citation>
    <scope>NUCLEOTIDE SEQUENCE [LARGE SCALE GENOMIC DNA]</scope>
    <source>
        <strain evidence="5">EP-1</strain>
        <tissue evidence="5">Whole</tissue>
    </source>
</reference>
<keyword evidence="2 3" id="KW-0040">ANK repeat</keyword>
<feature type="region of interest" description="Disordered" evidence="4">
    <location>
        <begin position="741"/>
        <end position="763"/>
    </location>
</feature>
<gene>
    <name evidence="5" type="ORF">SK128_026336</name>
</gene>
<evidence type="ECO:0000256" key="4">
    <source>
        <dbReference type="SAM" id="MobiDB-lite"/>
    </source>
</evidence>
<dbReference type="Gene3D" id="1.25.40.20">
    <property type="entry name" value="Ankyrin repeat-containing domain"/>
    <property type="match status" value="1"/>
</dbReference>
<feature type="compositionally biased region" description="Basic and acidic residues" evidence="4">
    <location>
        <begin position="1614"/>
        <end position="1635"/>
    </location>
</feature>
<feature type="region of interest" description="Disordered" evidence="4">
    <location>
        <begin position="571"/>
        <end position="670"/>
    </location>
</feature>
<keyword evidence="1" id="KW-0677">Repeat</keyword>
<proteinExistence type="predicted"/>
<evidence type="ECO:0000256" key="3">
    <source>
        <dbReference type="PROSITE-ProRule" id="PRU00023"/>
    </source>
</evidence>
<dbReference type="PANTHER" id="PTHR24173:SF74">
    <property type="entry name" value="ANKYRIN REPEAT DOMAIN-CONTAINING PROTEIN 16"/>
    <property type="match status" value="1"/>
</dbReference>
<evidence type="ECO:0000313" key="6">
    <source>
        <dbReference type="Proteomes" id="UP001381693"/>
    </source>
</evidence>
<feature type="compositionally biased region" description="Basic and acidic residues" evidence="4">
    <location>
        <begin position="1343"/>
        <end position="1361"/>
    </location>
</feature>
<dbReference type="Proteomes" id="UP001381693">
    <property type="component" value="Unassembled WGS sequence"/>
</dbReference>
<feature type="region of interest" description="Disordered" evidence="4">
    <location>
        <begin position="491"/>
        <end position="519"/>
    </location>
</feature>
<dbReference type="PROSITE" id="PS50088">
    <property type="entry name" value="ANK_REPEAT"/>
    <property type="match status" value="1"/>
</dbReference>
<feature type="repeat" description="ANK" evidence="3">
    <location>
        <begin position="17"/>
        <end position="49"/>
    </location>
</feature>
<feature type="compositionally biased region" description="Basic and acidic residues" evidence="4">
    <location>
        <begin position="1370"/>
        <end position="1404"/>
    </location>
</feature>
<dbReference type="InterPro" id="IPR002110">
    <property type="entry name" value="Ankyrin_rpt"/>
</dbReference>
<sequence>MKALLDSGADINAQDWKGRTPLHWAANEGSIDTVQMLLDHKANKTLKNKDGHLYSKLLLKHLYFAVRHNDADKAVRLVTAGADQFAEVEGTGVSSREEAIRRGFYDVLRQMAALVEKKPRQEEDKIIALEDIHTLFDDAIITEDGDFSTPEDGQEECEEQDADEVEERDQSEEDDYDEEDAYWKMSNAYEILTVEEAFGEEDYAWLKEFEEKPKVISAKELLEEEQAAFWETWQEKQKVISAKEYFKEKTAWWEDDDDEDEEDEGDDHKHNKDRNEDNDDDEDMSSNEYSREDECWWRDAKEDIDQPTSISSKEYFQKEKPWWENEHIEDETDNSPKEYFTHDIPWWKMEENKGHVISSKDLFKDDEKPWWEKEDKEEKVITTKEYFQEKEPWWQEDEEPKVISAKEYFKEETPWWEDDKPEVTSAKESFKEEVPWWQEDKPISAKEFFKEEELPWWYTEEMHPEKTDALKKSLAIARSFERSPTRSRICGEEEVLEYHHSSDDEVEESVHTEDYEDATDSLISDSSTMYSASDGDKLQANVLPKDISWWQDDKTQRYMQKQSIPKAEEFFREKHWLDDGSETSEPTETLDMDTSEISEVISATDIPRPEIQSHFSNIEGNKKSEGSDESAMDDEDDLEQKESAESEGEEVDDEMGEEECDSECEELQSEDEIEDIMDEELEGEVNSCFTNTTDITNMSETSTMLGSKKSEDASEGKTTYHKIEKEMTIPSIVLHAIGSENGNKYRTRKVTERRDGKSDEDSSLDIISRVVSNSYETLEKENTNIEVGFTNTDSPIEPNQFSISVHEIAGNLQKSDSQTSGYDSSLSLSESKAKDLSKDSGCEGLHVDECTEDTDISDTVNPSNTEVDVASENVKSPIQDKWENVSNPLNDNEILAKADEIVRESVLHYDSINCNTNATDTVHSIDSPTVSECGKKVVIQMKWDTNDDKDSKPLHTQFDDDETFKTRTINVEEQSHKTYEKESEPKAPNFTLYNCKEQLDRSQQDKVNEEPECQQPEIKTYTAGLKPNLEKQTVNRMDDCLARLDASLAWLDATLTKEIAERASCDNLRERYTGDKMLTYAGAVKKGISLPVPEKTPKGNGVIGSDSGKHEGNDTVHFMKINVRVPDEEATMDQKMYTTETESGYGKYRFAGGSCSKRNENIDIGTSPDILYCSEHTELSHNTNLFNKDNYKLETECFIQQETSANNGKDFQQNENAAATYGNIHITEVLRVDETKDKRLNRDRNSPEDIANSISQADTEEKIYNINLKEDIALDEMKKGCDIKSEEIRTNTLDSNTKVSEELLIEEDTNLPVSNPNITVKNDFEEMKKSDLHDVQTTLGNSKKGEEGSTEKQKDENDRNQNDTNEEISEEKSKMKSDEDFSRESSLERLSPHREKSTPSLHTDRSLWRCSTYDALSISDYDNIAYMIQKSSSTPSCWGRKPKSKECSTNTDTADQVRNVRSQKTSANVQNKEQESVLFASKNVKESGTFQENIPTTSVSSGTRCTHNNKVSSDYLSGTNEEASVEDDSSSNLPNVSVPETSSVLLSEEPEVLAAEACTNLRDSSCNQDPPVAPRRTKEHSLQSQKLKYEVTDHSAHKHPCNAPKQPTNTTLYDPDKKETCKVEAADKVRPDEPRVQQVSTNKSKEGKKDKEKRKELAVATGKIDSVRKSSSCSVS</sequence>
<feature type="compositionally biased region" description="Acidic residues" evidence="4">
    <location>
        <begin position="276"/>
        <end position="285"/>
    </location>
</feature>
<evidence type="ECO:0000256" key="2">
    <source>
        <dbReference type="ARBA" id="ARBA00023043"/>
    </source>
</evidence>
<dbReference type="EMBL" id="JAXCGZ010005689">
    <property type="protein sequence ID" value="KAK7081159.1"/>
    <property type="molecule type" value="Genomic_DNA"/>
</dbReference>
<organism evidence="5 6">
    <name type="scientific">Halocaridina rubra</name>
    <name type="common">Hawaiian red shrimp</name>
    <dbReference type="NCBI Taxonomy" id="373956"/>
    <lineage>
        <taxon>Eukaryota</taxon>
        <taxon>Metazoa</taxon>
        <taxon>Ecdysozoa</taxon>
        <taxon>Arthropoda</taxon>
        <taxon>Crustacea</taxon>
        <taxon>Multicrustacea</taxon>
        <taxon>Malacostraca</taxon>
        <taxon>Eumalacostraca</taxon>
        <taxon>Eucarida</taxon>
        <taxon>Decapoda</taxon>
        <taxon>Pleocyemata</taxon>
        <taxon>Caridea</taxon>
        <taxon>Atyoidea</taxon>
        <taxon>Atyidae</taxon>
        <taxon>Halocaridina</taxon>
    </lineage>
</organism>
<evidence type="ECO:0000313" key="5">
    <source>
        <dbReference type="EMBL" id="KAK7081159.1"/>
    </source>
</evidence>
<keyword evidence="6" id="KW-1185">Reference proteome</keyword>
<evidence type="ECO:0000256" key="1">
    <source>
        <dbReference type="ARBA" id="ARBA00022737"/>
    </source>
</evidence>
<name>A0AAN9AB00_HALRR</name>
<feature type="compositionally biased region" description="Basic and acidic residues" evidence="4">
    <location>
        <begin position="496"/>
        <end position="513"/>
    </location>
</feature>
<feature type="region of interest" description="Disordered" evidence="4">
    <location>
        <begin position="1490"/>
        <end position="1545"/>
    </location>
</feature>
<dbReference type="PANTHER" id="PTHR24173">
    <property type="entry name" value="ANKYRIN REPEAT CONTAINING"/>
    <property type="match status" value="1"/>
</dbReference>
<protein>
    <submittedName>
        <fullName evidence="5">Uncharacterized protein</fullName>
    </submittedName>
</protein>
<feature type="compositionally biased region" description="Basic and acidic residues" evidence="4">
    <location>
        <begin position="266"/>
        <end position="275"/>
    </location>
</feature>